<sequence>MTGTERPAPGGSSDGFARPHQALQAADDRILLERLRTGEDSAFGELFSRHAEAVRRLALGLVNDRAEADDLTAEAFFRVLQAIRRGNGPVDNVRGYLLIVARRVAGEWSMRRRDVPVSDEELTSRAGSDSYGVGQSAERNLITQAFTSLPERWRSVLWKVEVEGERPAVVANNFGLSPNATAALARRARQGLRAAYLQAHLTVDRGAVGCRSVLEKLGAYTAGSIKGAERRRIRLHLTGCSSCRKTHDELRDVCSGLRANAGVLLAPAGLAAVAADAATGEAAGAVVATKGAGLGATIKGALATTKVQVGVAASAAAAAGMFGLGMLTFGGGDQPSLADDFDGKRGIELTHSSSGGPSASGSGHPTTSAPSSTTSRRQTATNVADNRTGVSPKGGGVAPVPGSPTTQSPTITVTKARPTSSPEIWSRETRVYRTTEGYGDYQVVRETVEVTEINTANQTKTTTTTNETTRPVYGAATDTPTSTSSRTPEPPQR</sequence>
<feature type="domain" description="Putative zinc-finger" evidence="8">
    <location>
        <begin position="210"/>
        <end position="244"/>
    </location>
</feature>
<evidence type="ECO:0000313" key="9">
    <source>
        <dbReference type="EMBL" id="RZS37465.1"/>
    </source>
</evidence>
<dbReference type="InterPro" id="IPR039425">
    <property type="entry name" value="RNA_pol_sigma-70-like"/>
</dbReference>
<dbReference type="SUPFAM" id="SSF88946">
    <property type="entry name" value="Sigma2 domain of RNA polymerase sigma factors"/>
    <property type="match status" value="1"/>
</dbReference>
<evidence type="ECO:0000313" key="10">
    <source>
        <dbReference type="Proteomes" id="UP000294257"/>
    </source>
</evidence>
<dbReference type="Gene3D" id="1.10.10.1320">
    <property type="entry name" value="Anti-sigma factor, zinc-finger domain"/>
    <property type="match status" value="1"/>
</dbReference>
<evidence type="ECO:0000256" key="6">
    <source>
        <dbReference type="SAM" id="MobiDB-lite"/>
    </source>
</evidence>
<dbReference type="NCBIfam" id="TIGR02937">
    <property type="entry name" value="sigma70-ECF"/>
    <property type="match status" value="1"/>
</dbReference>
<dbReference type="PANTHER" id="PTHR43133">
    <property type="entry name" value="RNA POLYMERASE ECF-TYPE SIGMA FACTO"/>
    <property type="match status" value="1"/>
</dbReference>
<evidence type="ECO:0000256" key="3">
    <source>
        <dbReference type="ARBA" id="ARBA00023082"/>
    </source>
</evidence>
<evidence type="ECO:0000256" key="5">
    <source>
        <dbReference type="ARBA" id="ARBA00023163"/>
    </source>
</evidence>
<comment type="caution">
    <text evidence="9">The sequence shown here is derived from an EMBL/GenBank/DDBJ whole genome shotgun (WGS) entry which is preliminary data.</text>
</comment>
<dbReference type="SUPFAM" id="SSF88659">
    <property type="entry name" value="Sigma3 and sigma4 domains of RNA polymerase sigma factors"/>
    <property type="match status" value="1"/>
</dbReference>
<dbReference type="GO" id="GO:0016987">
    <property type="term" value="F:sigma factor activity"/>
    <property type="evidence" value="ECO:0007669"/>
    <property type="project" value="UniProtKB-KW"/>
</dbReference>
<keyword evidence="3" id="KW-0731">Sigma factor</keyword>
<dbReference type="RefSeq" id="WP_207222666.1">
    <property type="nucleotide sequence ID" value="NZ_SGWQ01000005.1"/>
</dbReference>
<dbReference type="InterPro" id="IPR013325">
    <property type="entry name" value="RNA_pol_sigma_r2"/>
</dbReference>
<keyword evidence="2" id="KW-0805">Transcription regulation</keyword>
<feature type="compositionally biased region" description="Low complexity" evidence="6">
    <location>
        <begin position="455"/>
        <end position="469"/>
    </location>
</feature>
<keyword evidence="10" id="KW-1185">Reference proteome</keyword>
<feature type="compositionally biased region" description="Low complexity" evidence="6">
    <location>
        <begin position="351"/>
        <end position="381"/>
    </location>
</feature>
<evidence type="ECO:0000259" key="7">
    <source>
        <dbReference type="Pfam" id="PF04542"/>
    </source>
</evidence>
<evidence type="ECO:0000256" key="1">
    <source>
        <dbReference type="ARBA" id="ARBA00010641"/>
    </source>
</evidence>
<dbReference type="Pfam" id="PF13490">
    <property type="entry name" value="zf-HC2"/>
    <property type="match status" value="1"/>
</dbReference>
<dbReference type="PANTHER" id="PTHR43133:SF8">
    <property type="entry name" value="RNA POLYMERASE SIGMA FACTOR HI_1459-RELATED"/>
    <property type="match status" value="1"/>
</dbReference>
<name>A0A4Q7KLR0_9PSEU</name>
<organism evidence="9 10">
    <name type="scientific">Herbihabitans rhizosphaerae</name>
    <dbReference type="NCBI Taxonomy" id="1872711"/>
    <lineage>
        <taxon>Bacteria</taxon>
        <taxon>Bacillati</taxon>
        <taxon>Actinomycetota</taxon>
        <taxon>Actinomycetes</taxon>
        <taxon>Pseudonocardiales</taxon>
        <taxon>Pseudonocardiaceae</taxon>
        <taxon>Herbihabitans</taxon>
    </lineage>
</organism>
<gene>
    <name evidence="9" type="ORF">EV193_10519</name>
</gene>
<dbReference type="EMBL" id="SGWQ01000005">
    <property type="protein sequence ID" value="RZS37465.1"/>
    <property type="molecule type" value="Genomic_DNA"/>
</dbReference>
<dbReference type="GO" id="GO:0006352">
    <property type="term" value="P:DNA-templated transcription initiation"/>
    <property type="evidence" value="ECO:0007669"/>
    <property type="project" value="InterPro"/>
</dbReference>
<dbReference type="InterPro" id="IPR041916">
    <property type="entry name" value="Anti_sigma_zinc_sf"/>
</dbReference>
<dbReference type="InterPro" id="IPR014284">
    <property type="entry name" value="RNA_pol_sigma-70_dom"/>
</dbReference>
<protein>
    <submittedName>
        <fullName evidence="9">RNA polymerase sigma factor (Sigma-70 family)</fullName>
    </submittedName>
</protein>
<dbReference type="AlphaFoldDB" id="A0A4Q7KLR0"/>
<feature type="domain" description="RNA polymerase sigma-70 region 2" evidence="7">
    <location>
        <begin position="46"/>
        <end position="105"/>
    </location>
</feature>
<dbReference type="InterPro" id="IPR013324">
    <property type="entry name" value="RNA_pol_sigma_r3/r4-like"/>
</dbReference>
<dbReference type="Gene3D" id="1.10.1740.10">
    <property type="match status" value="1"/>
</dbReference>
<dbReference type="InterPro" id="IPR007627">
    <property type="entry name" value="RNA_pol_sigma70_r2"/>
</dbReference>
<comment type="similarity">
    <text evidence="1">Belongs to the sigma-70 factor family. ECF subfamily.</text>
</comment>
<dbReference type="GO" id="GO:0003677">
    <property type="term" value="F:DNA binding"/>
    <property type="evidence" value="ECO:0007669"/>
    <property type="project" value="UniProtKB-KW"/>
</dbReference>
<evidence type="ECO:0000256" key="2">
    <source>
        <dbReference type="ARBA" id="ARBA00023015"/>
    </source>
</evidence>
<feature type="compositionally biased region" description="Polar residues" evidence="6">
    <location>
        <begin position="403"/>
        <end position="423"/>
    </location>
</feature>
<dbReference type="Proteomes" id="UP000294257">
    <property type="component" value="Unassembled WGS sequence"/>
</dbReference>
<accession>A0A4Q7KLR0</accession>
<keyword evidence="4" id="KW-0238">DNA-binding</keyword>
<feature type="region of interest" description="Disordered" evidence="6">
    <location>
        <begin position="455"/>
        <end position="493"/>
    </location>
</feature>
<keyword evidence="5" id="KW-0804">Transcription</keyword>
<evidence type="ECO:0000256" key="4">
    <source>
        <dbReference type="ARBA" id="ARBA00023125"/>
    </source>
</evidence>
<proteinExistence type="inferred from homology"/>
<feature type="region of interest" description="Disordered" evidence="6">
    <location>
        <begin position="338"/>
        <end position="424"/>
    </location>
</feature>
<reference evidence="9 10" key="1">
    <citation type="submission" date="2019-02" db="EMBL/GenBank/DDBJ databases">
        <title>Genomic Encyclopedia of Type Strains, Phase IV (KMG-IV): sequencing the most valuable type-strain genomes for metagenomic binning, comparative biology and taxonomic classification.</title>
        <authorList>
            <person name="Goeker M."/>
        </authorList>
    </citation>
    <scope>NUCLEOTIDE SEQUENCE [LARGE SCALE GENOMIC DNA]</scope>
    <source>
        <strain evidence="9 10">DSM 101727</strain>
    </source>
</reference>
<dbReference type="Pfam" id="PF04542">
    <property type="entry name" value="Sigma70_r2"/>
    <property type="match status" value="1"/>
</dbReference>
<evidence type="ECO:0000259" key="8">
    <source>
        <dbReference type="Pfam" id="PF13490"/>
    </source>
</evidence>
<dbReference type="InterPro" id="IPR027383">
    <property type="entry name" value="Znf_put"/>
</dbReference>